<gene>
    <name evidence="2" type="ORF">Tci_925343</name>
</gene>
<feature type="compositionally biased region" description="Low complexity" evidence="1">
    <location>
        <begin position="48"/>
        <end position="59"/>
    </location>
</feature>
<organism evidence="2">
    <name type="scientific">Tanacetum cinerariifolium</name>
    <name type="common">Dalmatian daisy</name>
    <name type="synonym">Chrysanthemum cinerariifolium</name>
    <dbReference type="NCBI Taxonomy" id="118510"/>
    <lineage>
        <taxon>Eukaryota</taxon>
        <taxon>Viridiplantae</taxon>
        <taxon>Streptophyta</taxon>
        <taxon>Embryophyta</taxon>
        <taxon>Tracheophyta</taxon>
        <taxon>Spermatophyta</taxon>
        <taxon>Magnoliopsida</taxon>
        <taxon>eudicotyledons</taxon>
        <taxon>Gunneridae</taxon>
        <taxon>Pentapetalae</taxon>
        <taxon>asterids</taxon>
        <taxon>campanulids</taxon>
        <taxon>Asterales</taxon>
        <taxon>Asteraceae</taxon>
        <taxon>Asteroideae</taxon>
        <taxon>Anthemideae</taxon>
        <taxon>Anthemidinae</taxon>
        <taxon>Tanacetum</taxon>
    </lineage>
</organism>
<reference evidence="2" key="1">
    <citation type="journal article" date="2019" name="Sci. Rep.">
        <title>Draft genome of Tanacetum cinerariifolium, the natural source of mosquito coil.</title>
        <authorList>
            <person name="Yamashiro T."/>
            <person name="Shiraishi A."/>
            <person name="Satake H."/>
            <person name="Nakayama K."/>
        </authorList>
    </citation>
    <scope>NUCLEOTIDE SEQUENCE</scope>
</reference>
<feature type="compositionally biased region" description="Low complexity" evidence="1">
    <location>
        <begin position="65"/>
        <end position="76"/>
    </location>
</feature>
<sequence length="76" mass="8365">AGRRPAARAANRSRAPRRARRASPGFAASPWQPAFRGRFPRRDKTASGYRGPRRAAWPAARPPAHRAGGCRWYLGG</sequence>
<proteinExistence type="predicted"/>
<accession>A0A699X9K8</accession>
<comment type="caution">
    <text evidence="2">The sequence shown here is derived from an EMBL/GenBank/DDBJ whole genome shotgun (WGS) entry which is preliminary data.</text>
</comment>
<feature type="non-terminal residue" evidence="2">
    <location>
        <position position="1"/>
    </location>
</feature>
<dbReference type="AlphaFoldDB" id="A0A699X9K8"/>
<protein>
    <submittedName>
        <fullName evidence="2">Uncharacterized protein</fullName>
    </submittedName>
</protein>
<feature type="region of interest" description="Disordered" evidence="1">
    <location>
        <begin position="1"/>
        <end position="76"/>
    </location>
</feature>
<dbReference type="EMBL" id="BKCJ011793512">
    <property type="protein sequence ID" value="GFD53374.1"/>
    <property type="molecule type" value="Genomic_DNA"/>
</dbReference>
<evidence type="ECO:0000313" key="2">
    <source>
        <dbReference type="EMBL" id="GFD53374.1"/>
    </source>
</evidence>
<evidence type="ECO:0000256" key="1">
    <source>
        <dbReference type="SAM" id="MobiDB-lite"/>
    </source>
</evidence>
<name>A0A699X9K8_TANCI</name>